<keyword evidence="7" id="KW-1185">Reference proteome</keyword>
<reference evidence="7" key="1">
    <citation type="journal article" date="2017" name="bioRxiv">
        <title>Conservation of a gene cluster reveals novel cercosporin biosynthetic mechanisms and extends production to the genus Colletotrichum.</title>
        <authorList>
            <person name="de Jonge R."/>
            <person name="Ebert M.K."/>
            <person name="Huitt-Roehl C.R."/>
            <person name="Pal P."/>
            <person name="Suttle J.C."/>
            <person name="Spanner R.E."/>
            <person name="Neubauer J.D."/>
            <person name="Jurick W.M.II."/>
            <person name="Stott K.A."/>
            <person name="Secor G.A."/>
            <person name="Thomma B.P.H.J."/>
            <person name="Van de Peer Y."/>
            <person name="Townsend C.A."/>
            <person name="Bolton M.D."/>
        </authorList>
    </citation>
    <scope>NUCLEOTIDE SEQUENCE [LARGE SCALE GENOMIC DNA]</scope>
    <source>
        <strain evidence="7">CBS538.71</strain>
    </source>
</reference>
<evidence type="ECO:0000256" key="3">
    <source>
        <dbReference type="ARBA" id="ARBA00022833"/>
    </source>
</evidence>
<dbReference type="Proteomes" id="UP000237631">
    <property type="component" value="Unassembled WGS sequence"/>
</dbReference>
<dbReference type="OrthoDB" id="428768at2759"/>
<evidence type="ECO:0000259" key="5">
    <source>
        <dbReference type="PROSITE" id="PS51891"/>
    </source>
</evidence>
<dbReference type="PROSITE" id="PS51891">
    <property type="entry name" value="CENP_V_GFA"/>
    <property type="match status" value="1"/>
</dbReference>
<dbReference type="PANTHER" id="PTHR33337">
    <property type="entry name" value="GFA DOMAIN-CONTAINING PROTEIN"/>
    <property type="match status" value="1"/>
</dbReference>
<evidence type="ECO:0000256" key="4">
    <source>
        <dbReference type="ARBA" id="ARBA00023239"/>
    </source>
</evidence>
<dbReference type="PANTHER" id="PTHR33337:SF8">
    <property type="entry name" value="CENP-V_GFA DOMAIN-CONTAINING PROTEIN"/>
    <property type="match status" value="1"/>
</dbReference>
<gene>
    <name evidence="6" type="ORF">CBER1_00209</name>
</gene>
<evidence type="ECO:0000313" key="7">
    <source>
        <dbReference type="Proteomes" id="UP000237631"/>
    </source>
</evidence>
<name>A0A2S6CDQ3_9PEZI</name>
<dbReference type="Gene3D" id="3.90.1590.10">
    <property type="entry name" value="glutathione-dependent formaldehyde- activating enzyme (gfa)"/>
    <property type="match status" value="1"/>
</dbReference>
<keyword evidence="4" id="KW-0456">Lyase</keyword>
<evidence type="ECO:0000256" key="2">
    <source>
        <dbReference type="ARBA" id="ARBA00022723"/>
    </source>
</evidence>
<comment type="similarity">
    <text evidence="1">Belongs to the Gfa family.</text>
</comment>
<dbReference type="EMBL" id="PNEN01000488">
    <property type="protein sequence ID" value="PPJ57862.1"/>
    <property type="molecule type" value="Genomic_DNA"/>
</dbReference>
<dbReference type="AlphaFoldDB" id="A0A2S6CDQ3"/>
<dbReference type="SUPFAM" id="SSF51316">
    <property type="entry name" value="Mss4-like"/>
    <property type="match status" value="1"/>
</dbReference>
<feature type="domain" description="CENP-V/GFA" evidence="5">
    <location>
        <begin position="31"/>
        <end position="149"/>
    </location>
</feature>
<dbReference type="STRING" id="357750.A0A2S6CDQ3"/>
<proteinExistence type="inferred from homology"/>
<dbReference type="GO" id="GO:0016846">
    <property type="term" value="F:carbon-sulfur lyase activity"/>
    <property type="evidence" value="ECO:0007669"/>
    <property type="project" value="InterPro"/>
</dbReference>
<dbReference type="GO" id="GO:0046872">
    <property type="term" value="F:metal ion binding"/>
    <property type="evidence" value="ECO:0007669"/>
    <property type="project" value="UniProtKB-KW"/>
</dbReference>
<dbReference type="InterPro" id="IPR006913">
    <property type="entry name" value="CENP-V/GFA"/>
</dbReference>
<comment type="caution">
    <text evidence="6">The sequence shown here is derived from an EMBL/GenBank/DDBJ whole genome shotgun (WGS) entry which is preliminary data.</text>
</comment>
<evidence type="ECO:0000256" key="1">
    <source>
        <dbReference type="ARBA" id="ARBA00005495"/>
    </source>
</evidence>
<evidence type="ECO:0000313" key="6">
    <source>
        <dbReference type="EMBL" id="PPJ57862.1"/>
    </source>
</evidence>
<protein>
    <recommendedName>
        <fullName evidence="5">CENP-V/GFA domain-containing protein</fullName>
    </recommendedName>
</protein>
<dbReference type="Pfam" id="PF04828">
    <property type="entry name" value="GFA"/>
    <property type="match status" value="1"/>
</dbReference>
<keyword evidence="3" id="KW-0862">Zinc</keyword>
<organism evidence="6 7">
    <name type="scientific">Cercospora berteroae</name>
    <dbReference type="NCBI Taxonomy" id="357750"/>
    <lineage>
        <taxon>Eukaryota</taxon>
        <taxon>Fungi</taxon>
        <taxon>Dikarya</taxon>
        <taxon>Ascomycota</taxon>
        <taxon>Pezizomycotina</taxon>
        <taxon>Dothideomycetes</taxon>
        <taxon>Dothideomycetidae</taxon>
        <taxon>Mycosphaerellales</taxon>
        <taxon>Mycosphaerellaceae</taxon>
        <taxon>Cercospora</taxon>
    </lineage>
</organism>
<dbReference type="InterPro" id="IPR011057">
    <property type="entry name" value="Mss4-like_sf"/>
</dbReference>
<keyword evidence="2" id="KW-0479">Metal-binding</keyword>
<sequence>MKGKQQQQHAIAERSNWNSYIISDFTIPLTIERMFLTSTRLFKQPTEKPGLLATFICNCTDCRKITGSMFASNFLVRSSHLKHLRGQDRLTRYDQRHTIASGHEMAIYFCSVCGTLMYRVGSGSPDLRALRIGTVDDFALHEGELKPRVEQFVKDRVSWCKGGEGVKQVEGNYYFTAKEPHQKTEQKL</sequence>
<accession>A0A2S6CDQ3</accession>